<name>A0A835ASG3_9POAL</name>
<organism evidence="3 4">
    <name type="scientific">Digitaria exilis</name>
    <dbReference type="NCBI Taxonomy" id="1010633"/>
    <lineage>
        <taxon>Eukaryota</taxon>
        <taxon>Viridiplantae</taxon>
        <taxon>Streptophyta</taxon>
        <taxon>Embryophyta</taxon>
        <taxon>Tracheophyta</taxon>
        <taxon>Spermatophyta</taxon>
        <taxon>Magnoliopsida</taxon>
        <taxon>Liliopsida</taxon>
        <taxon>Poales</taxon>
        <taxon>Poaceae</taxon>
        <taxon>PACMAD clade</taxon>
        <taxon>Panicoideae</taxon>
        <taxon>Panicodae</taxon>
        <taxon>Paniceae</taxon>
        <taxon>Anthephorinae</taxon>
        <taxon>Digitaria</taxon>
    </lineage>
</organism>
<dbReference type="InterPro" id="IPR036047">
    <property type="entry name" value="F-box-like_dom_sf"/>
</dbReference>
<dbReference type="Pfam" id="PF03478">
    <property type="entry name" value="Beta-prop_KIB1-4"/>
    <property type="match status" value="1"/>
</dbReference>
<dbReference type="PANTHER" id="PTHR33110:SF132">
    <property type="entry name" value="OS01G0520260 PROTEIN"/>
    <property type="match status" value="1"/>
</dbReference>
<evidence type="ECO:0000313" key="4">
    <source>
        <dbReference type="Proteomes" id="UP000636709"/>
    </source>
</evidence>
<dbReference type="EMBL" id="JACEFO010002248">
    <property type="protein sequence ID" value="KAF8670979.1"/>
    <property type="molecule type" value="Genomic_DNA"/>
</dbReference>
<feature type="signal peptide" evidence="1">
    <location>
        <begin position="1"/>
        <end position="30"/>
    </location>
</feature>
<dbReference type="SUPFAM" id="SSF81383">
    <property type="entry name" value="F-box domain"/>
    <property type="match status" value="1"/>
</dbReference>
<gene>
    <name evidence="3" type="ORF">HU200_050251</name>
</gene>
<evidence type="ECO:0000259" key="2">
    <source>
        <dbReference type="Pfam" id="PF03478"/>
    </source>
</evidence>
<keyword evidence="4" id="KW-1185">Reference proteome</keyword>
<evidence type="ECO:0000256" key="1">
    <source>
        <dbReference type="SAM" id="SignalP"/>
    </source>
</evidence>
<dbReference type="AlphaFoldDB" id="A0A835ASG3"/>
<evidence type="ECO:0000313" key="3">
    <source>
        <dbReference type="EMBL" id="KAF8670979.1"/>
    </source>
</evidence>
<keyword evidence="1" id="KW-0732">Signal</keyword>
<dbReference type="PANTHER" id="PTHR33110">
    <property type="entry name" value="F-BOX/KELCH-REPEAT PROTEIN-RELATED"/>
    <property type="match status" value="1"/>
</dbReference>
<dbReference type="Proteomes" id="UP000636709">
    <property type="component" value="Unassembled WGS sequence"/>
</dbReference>
<feature type="domain" description="KIB1-4 beta-propeller" evidence="2">
    <location>
        <begin position="91"/>
        <end position="378"/>
    </location>
</feature>
<protein>
    <recommendedName>
        <fullName evidence="2">KIB1-4 beta-propeller domain-containing protein</fullName>
    </recommendedName>
</protein>
<feature type="chain" id="PRO_5032797899" description="KIB1-4 beta-propeller domain-containing protein" evidence="1">
    <location>
        <begin position="31"/>
        <end position="468"/>
    </location>
</feature>
<accession>A0A835ASG3</accession>
<proteinExistence type="predicted"/>
<sequence length="468" mass="51451">MSPPPPASGWSDGLSVELLLLILAELACMADLTSFSAVCQRWREAAKLALAQQKRPLPTQIPWLLLPPSSPSTTPSIFSFLSGVRRGIRSFPADFARERLIGSHPGGWVAAALGPFGPHLLANVFSGVRVSLPHRLYHASFSTVTPVMVRAIVLSAGPTATAAHCVSGAIVSGTSNLAFCRPGIDSYWYAHGDVDVAIQDMVYYAGEAMKGFHVLTDLGEVQVMTFNVTHVPGRQPFFKTVAKRYMMDRPPNSVLTGLPMPTFRTGYLVESRGKLLMVLRYYTRDVQNRTRRTVLFRVYEMQVKALGIYRQPVASWTELDGLDGRVLFVGRGCSRAFEASQIQGFNGGSIYYLDDAEFDAKPPLQNGGQYHCTDMGMYSMSGTTTVRPGEAPTDDPNMSPTAIYGAKTYLSWVYEKTNDGKATKKAFVEMTLEDEAKHRGSENKIIGTRWSILSEPQSKFSPAIWLSP</sequence>
<reference evidence="3" key="1">
    <citation type="submission" date="2020-07" db="EMBL/GenBank/DDBJ databases">
        <title>Genome sequence and genetic diversity analysis of an under-domesticated orphan crop, white fonio (Digitaria exilis).</title>
        <authorList>
            <person name="Bennetzen J.L."/>
            <person name="Chen S."/>
            <person name="Ma X."/>
            <person name="Wang X."/>
            <person name="Yssel A.E.J."/>
            <person name="Chaluvadi S.R."/>
            <person name="Johnson M."/>
            <person name="Gangashetty P."/>
            <person name="Hamidou F."/>
            <person name="Sanogo M.D."/>
            <person name="Zwaenepoel A."/>
            <person name="Wallace J."/>
            <person name="Van De Peer Y."/>
            <person name="Van Deynze A."/>
        </authorList>
    </citation>
    <scope>NUCLEOTIDE SEQUENCE</scope>
    <source>
        <tissue evidence="3">Leaves</tissue>
    </source>
</reference>
<dbReference type="OrthoDB" id="642536at2759"/>
<dbReference type="InterPro" id="IPR005174">
    <property type="entry name" value="KIB1-4_b-propeller"/>
</dbReference>
<comment type="caution">
    <text evidence="3">The sequence shown here is derived from an EMBL/GenBank/DDBJ whole genome shotgun (WGS) entry which is preliminary data.</text>
</comment>
<dbReference type="Gene3D" id="1.20.1280.50">
    <property type="match status" value="1"/>
</dbReference>